<sequence length="385" mass="44789">MSFKKIILKIHLWLGMGSGLIIFILGITGCIYVFDEELRPVVYHSRYYTDETKNDKKNLSQLLKIVQDSIGKDKPINAIRIRNEKDATVTFFTSKEKENENAIWYWDNQEYNYAIYVNPFTGKIQKIENTTTEFFNVIVFLHWSLLLTNKIGQPIVGIAVIIFIISLITGLILWWPKNKSAAKQRFWFRWKNTTQWKRKNYDLHNILGYYVLLFALVIAFTGLVWSFKWFDNSVKWIANGGQTIEKKKENLTSDLSQKNDKNLIDKISNTVEYFYPKAETYMISIPEDSLQTQFVYIENGGNFDRINLQFDQYTGKLLNTKTYADKNNGEKIRSLNYAIHSGGILGLPGKILAFFASFICASLPVTGFYIWWGRNNKKKKAVVTK</sequence>
<keyword evidence="4" id="KW-1185">Reference proteome</keyword>
<dbReference type="EMBL" id="FRBX01000001">
    <property type="protein sequence ID" value="SHL31150.1"/>
    <property type="molecule type" value="Genomic_DNA"/>
</dbReference>
<dbReference type="PANTHER" id="PTHR34219:SF3">
    <property type="entry name" value="BLL7967 PROTEIN"/>
    <property type="match status" value="1"/>
</dbReference>
<comment type="caution">
    <text evidence="2">The sequence shown here is derived from an EMBL/GenBank/DDBJ whole genome shotgun (WGS) entry which is preliminary data.</text>
</comment>
<dbReference type="PANTHER" id="PTHR34219">
    <property type="entry name" value="IRON-REGULATED INNER MEMBRANE PROTEIN-RELATED"/>
    <property type="match status" value="1"/>
</dbReference>
<feature type="transmembrane region" description="Helical" evidence="1">
    <location>
        <begin position="351"/>
        <end position="372"/>
    </location>
</feature>
<protein>
    <submittedName>
        <fullName evidence="3">Uncharacterized iron-regulated membrane protein</fullName>
    </submittedName>
</protein>
<feature type="transmembrane region" description="Helical" evidence="1">
    <location>
        <begin position="207"/>
        <end position="227"/>
    </location>
</feature>
<proteinExistence type="predicted"/>
<evidence type="ECO:0000313" key="3">
    <source>
        <dbReference type="EMBL" id="SHL31150.1"/>
    </source>
</evidence>
<feature type="transmembrane region" description="Helical" evidence="1">
    <location>
        <begin position="151"/>
        <end position="175"/>
    </location>
</feature>
<name>A0AB36P209_9FLAO</name>
<feature type="transmembrane region" description="Helical" evidence="1">
    <location>
        <begin position="12"/>
        <end position="34"/>
    </location>
</feature>
<evidence type="ECO:0000313" key="2">
    <source>
        <dbReference type="EMBL" id="OXB05016.1"/>
    </source>
</evidence>
<dbReference type="Proteomes" id="UP000184216">
    <property type="component" value="Unassembled WGS sequence"/>
</dbReference>
<dbReference type="AlphaFoldDB" id="A0AB36P209"/>
<dbReference type="PROSITE" id="PS51257">
    <property type="entry name" value="PROKAR_LIPOPROTEIN"/>
    <property type="match status" value="1"/>
</dbReference>
<dbReference type="Proteomes" id="UP000198431">
    <property type="component" value="Unassembled WGS sequence"/>
</dbReference>
<keyword evidence="1" id="KW-1133">Transmembrane helix</keyword>
<reference evidence="3 4" key="2">
    <citation type="submission" date="2016-11" db="EMBL/GenBank/DDBJ databases">
        <authorList>
            <person name="Varghese N."/>
            <person name="Submissions S."/>
        </authorList>
    </citation>
    <scope>NUCLEOTIDE SEQUENCE [LARGE SCALE GENOMIC DNA]</scope>
    <source>
        <strain evidence="3 4">DSM 6368</strain>
    </source>
</reference>
<organism evidence="2 5">
    <name type="scientific">Flavobacterium pectinovorum</name>
    <dbReference type="NCBI Taxonomy" id="29533"/>
    <lineage>
        <taxon>Bacteria</taxon>
        <taxon>Pseudomonadati</taxon>
        <taxon>Bacteroidota</taxon>
        <taxon>Flavobacteriia</taxon>
        <taxon>Flavobacteriales</taxon>
        <taxon>Flavobacteriaceae</taxon>
        <taxon>Flavobacterium</taxon>
    </lineage>
</organism>
<dbReference type="InterPro" id="IPR005625">
    <property type="entry name" value="PepSY-ass_TM"/>
</dbReference>
<keyword evidence="1" id="KW-0812">Transmembrane</keyword>
<accession>A0AB36P209</accession>
<evidence type="ECO:0000313" key="5">
    <source>
        <dbReference type="Proteomes" id="UP000198431"/>
    </source>
</evidence>
<evidence type="ECO:0000313" key="4">
    <source>
        <dbReference type="Proteomes" id="UP000184216"/>
    </source>
</evidence>
<dbReference type="RefSeq" id="WP_073393190.1">
    <property type="nucleotide sequence ID" value="NZ_FRBX01000001.1"/>
</dbReference>
<dbReference type="EMBL" id="MUHB01000008">
    <property type="protein sequence ID" value="OXB05016.1"/>
    <property type="molecule type" value="Genomic_DNA"/>
</dbReference>
<dbReference type="Pfam" id="PF03929">
    <property type="entry name" value="PepSY_TM"/>
    <property type="match status" value="1"/>
</dbReference>
<reference evidence="2 5" key="1">
    <citation type="submission" date="2016-11" db="EMBL/GenBank/DDBJ databases">
        <title>Whole genomes of Flavobacteriaceae.</title>
        <authorList>
            <person name="Stine C."/>
            <person name="Li C."/>
            <person name="Tadesse D."/>
        </authorList>
    </citation>
    <scope>NUCLEOTIDE SEQUENCE [LARGE SCALE GENOMIC DNA]</scope>
    <source>
        <strain evidence="2 5">ATCC 19366</strain>
    </source>
</reference>
<evidence type="ECO:0000256" key="1">
    <source>
        <dbReference type="SAM" id="Phobius"/>
    </source>
</evidence>
<gene>
    <name evidence="2" type="ORF">B0A72_11095</name>
    <name evidence="3" type="ORF">SAMN05444387_0291</name>
</gene>
<keyword evidence="1" id="KW-0472">Membrane</keyword>